<sequence>MSTDRSDTAPAAEAQLVLGPLLRYIGTNEATVWVETSAPSTVTVVQDVGEKSWRANTFEVSGHHYAVVIVDGLEPGGSYPYRVELDQTQVWPESDSRFPVPAIRTIDPDRPTRMLFGSCRTTVPHDAEGNRTNGVDALRTLALALARGDEPWPDLVAFLGDQVYADETSDAMREFIAGRRSLDEPPGEEIKDYTEYCHLYQLAWSDPANRWLLSTVPSCMIFDDHDIRDDWNTSYSWHVEINKTQWWHQRLMGGLASYWVYQHLGNLSPQALSADPVFGPVLAAGAGAHLDLTDAVFELMERVDRNPDVYRWSYRRDLGDSRLVMVDSRAARVLEPQRRSMLSPGELDWLGDQLTLDREQQPGLRHMLIGTSLPFLLPPGMHDLEAIDETVASGGYGKVLAALGEKLRRSLDMEHWAAFNSGFDEVADMVMALARGERGPVPDTVTFLSGDVHNSYVAQVIDAAQYGAKAPIVQAVCSPIRNPMPRVVRVLMSQFARGLVRPMRFIAGHAKKVPDPQYPWAVTSGPWFDNCLAELSVHGPDLRMVWRGGVVRGDDPADPSLVQVGAAVVAGGASGAGPAETTS</sequence>
<comment type="caution">
    <text evidence="3">The sequence shown here is derived from an EMBL/GenBank/DDBJ whole genome shotgun (WGS) entry which is preliminary data.</text>
</comment>
<reference evidence="3 4" key="1">
    <citation type="submission" date="2020-05" db="EMBL/GenBank/DDBJ databases">
        <title>Nakamurella sp. DB0629 isolated from air conditioner.</title>
        <authorList>
            <person name="Kim D.H."/>
            <person name="Kim D.-U."/>
        </authorList>
    </citation>
    <scope>NUCLEOTIDE SEQUENCE [LARGE SCALE GENOMIC DNA]</scope>
    <source>
        <strain evidence="3 4">DB0629</strain>
    </source>
</reference>
<dbReference type="InterPro" id="IPR038607">
    <property type="entry name" value="PhoD-like_sf"/>
</dbReference>
<evidence type="ECO:0000313" key="4">
    <source>
        <dbReference type="Proteomes" id="UP000562984"/>
    </source>
</evidence>
<dbReference type="Proteomes" id="UP000562984">
    <property type="component" value="Unassembled WGS sequence"/>
</dbReference>
<dbReference type="Pfam" id="PF09423">
    <property type="entry name" value="PhoD"/>
    <property type="match status" value="1"/>
</dbReference>
<dbReference type="PANTHER" id="PTHR37031">
    <property type="entry name" value="METALLOPHOSPHATASE BINDING DOMAIN PROTEIN"/>
    <property type="match status" value="1"/>
</dbReference>
<dbReference type="AlphaFoldDB" id="A0A849A6H2"/>
<keyword evidence="4" id="KW-1185">Reference proteome</keyword>
<feature type="domain" description="DUF7800" evidence="2">
    <location>
        <begin position="14"/>
        <end position="101"/>
    </location>
</feature>
<organism evidence="3 4">
    <name type="scientific">Nakamurella aerolata</name>
    <dbReference type="NCBI Taxonomy" id="1656892"/>
    <lineage>
        <taxon>Bacteria</taxon>
        <taxon>Bacillati</taxon>
        <taxon>Actinomycetota</taxon>
        <taxon>Actinomycetes</taxon>
        <taxon>Nakamurellales</taxon>
        <taxon>Nakamurellaceae</taxon>
        <taxon>Nakamurella</taxon>
    </lineage>
</organism>
<evidence type="ECO:0000259" key="2">
    <source>
        <dbReference type="Pfam" id="PF25077"/>
    </source>
</evidence>
<dbReference type="SUPFAM" id="SSF56300">
    <property type="entry name" value="Metallo-dependent phosphatases"/>
    <property type="match status" value="1"/>
</dbReference>
<name>A0A849A6H2_9ACTN</name>
<dbReference type="InterPro" id="IPR018946">
    <property type="entry name" value="PhoD-like_MPP"/>
</dbReference>
<dbReference type="RefSeq" id="WP_171199803.1">
    <property type="nucleotide sequence ID" value="NZ_JABEND010000005.1"/>
</dbReference>
<feature type="domain" description="PhoD-like phosphatase metallophosphatase" evidence="1">
    <location>
        <begin position="152"/>
        <end position="483"/>
    </location>
</feature>
<dbReference type="InterPro" id="IPR056702">
    <property type="entry name" value="DUF7800"/>
</dbReference>
<dbReference type="Gene3D" id="3.60.21.70">
    <property type="entry name" value="PhoD-like phosphatase"/>
    <property type="match status" value="1"/>
</dbReference>
<dbReference type="Pfam" id="PF25077">
    <property type="entry name" value="DUF7800"/>
    <property type="match status" value="1"/>
</dbReference>
<evidence type="ECO:0000313" key="3">
    <source>
        <dbReference type="EMBL" id="NNG36115.1"/>
    </source>
</evidence>
<accession>A0A849A6H2</accession>
<protein>
    <submittedName>
        <fullName evidence="3">Alkaline phosphatase family protein</fullName>
    </submittedName>
</protein>
<gene>
    <name evidence="3" type="ORF">HKD39_10385</name>
</gene>
<dbReference type="CDD" id="cd07389">
    <property type="entry name" value="MPP_PhoD"/>
    <property type="match status" value="1"/>
</dbReference>
<proteinExistence type="predicted"/>
<dbReference type="PANTHER" id="PTHR37031:SF2">
    <property type="entry name" value="PHOD-LIKE PHOSPHATASE METALLOPHOSPHATASE DOMAIN-CONTAINING PROTEIN"/>
    <property type="match status" value="1"/>
</dbReference>
<dbReference type="EMBL" id="JABEND010000005">
    <property type="protein sequence ID" value="NNG36115.1"/>
    <property type="molecule type" value="Genomic_DNA"/>
</dbReference>
<evidence type="ECO:0000259" key="1">
    <source>
        <dbReference type="Pfam" id="PF09423"/>
    </source>
</evidence>
<dbReference type="InterPro" id="IPR029052">
    <property type="entry name" value="Metallo-depent_PP-like"/>
</dbReference>